<name>T1ANN7_9ZZZZ</name>
<keyword evidence="1" id="KW-0472">Membrane</keyword>
<dbReference type="AlphaFoldDB" id="T1ANN7"/>
<dbReference type="GO" id="GO:0022857">
    <property type="term" value="F:transmembrane transporter activity"/>
    <property type="evidence" value="ECO:0007669"/>
    <property type="project" value="InterPro"/>
</dbReference>
<reference evidence="2" key="2">
    <citation type="journal article" date="2014" name="ISME J.">
        <title>Microbial stratification in low pH oxic and suboxic macroscopic growths along an acid mine drainage.</title>
        <authorList>
            <person name="Mendez-Garcia C."/>
            <person name="Mesa V."/>
            <person name="Sprenger R.R."/>
            <person name="Richter M."/>
            <person name="Diez M.S."/>
            <person name="Solano J."/>
            <person name="Bargiela R."/>
            <person name="Golyshina O.V."/>
            <person name="Manteca A."/>
            <person name="Ramos J.L."/>
            <person name="Gallego J.R."/>
            <person name="Llorente I."/>
            <person name="Martins Dos Santos V.A."/>
            <person name="Jensen O.N."/>
            <person name="Pelaez A.I."/>
            <person name="Sanchez J."/>
            <person name="Ferrer M."/>
        </authorList>
    </citation>
    <scope>NUCLEOTIDE SEQUENCE</scope>
</reference>
<keyword evidence="1" id="KW-1133">Transmembrane helix</keyword>
<keyword evidence="1" id="KW-0812">Transmembrane</keyword>
<accession>T1ANN7</accession>
<protein>
    <submittedName>
        <fullName evidence="2">Major facilitator superfamily MFS-1</fullName>
    </submittedName>
</protein>
<dbReference type="SUPFAM" id="SSF103473">
    <property type="entry name" value="MFS general substrate transporter"/>
    <property type="match status" value="1"/>
</dbReference>
<comment type="caution">
    <text evidence="2">The sequence shown here is derived from an EMBL/GenBank/DDBJ whole genome shotgun (WGS) entry which is preliminary data.</text>
</comment>
<feature type="transmembrane region" description="Helical" evidence="1">
    <location>
        <begin position="155"/>
        <end position="177"/>
    </location>
</feature>
<feature type="transmembrane region" description="Helical" evidence="1">
    <location>
        <begin position="183"/>
        <end position="205"/>
    </location>
</feature>
<feature type="transmembrane region" description="Helical" evidence="1">
    <location>
        <begin position="66"/>
        <end position="84"/>
    </location>
</feature>
<feature type="non-terminal residue" evidence="2">
    <location>
        <position position="1"/>
    </location>
</feature>
<feature type="transmembrane region" description="Helical" evidence="1">
    <location>
        <begin position="269"/>
        <end position="288"/>
    </location>
</feature>
<gene>
    <name evidence="2" type="ORF">B2A_10370</name>
</gene>
<evidence type="ECO:0000313" key="2">
    <source>
        <dbReference type="EMBL" id="EQD42324.1"/>
    </source>
</evidence>
<evidence type="ECO:0000256" key="1">
    <source>
        <dbReference type="SAM" id="Phobius"/>
    </source>
</evidence>
<organism evidence="2">
    <name type="scientific">mine drainage metagenome</name>
    <dbReference type="NCBI Taxonomy" id="410659"/>
    <lineage>
        <taxon>unclassified sequences</taxon>
        <taxon>metagenomes</taxon>
        <taxon>ecological metagenomes</taxon>
    </lineage>
</organism>
<dbReference type="InterPro" id="IPR011701">
    <property type="entry name" value="MFS"/>
</dbReference>
<feature type="transmembrane region" description="Helical" evidence="1">
    <location>
        <begin position="96"/>
        <end position="115"/>
    </location>
</feature>
<reference evidence="2" key="1">
    <citation type="submission" date="2013-08" db="EMBL/GenBank/DDBJ databases">
        <authorList>
            <person name="Mendez C."/>
            <person name="Richter M."/>
            <person name="Ferrer M."/>
            <person name="Sanchez J."/>
        </authorList>
    </citation>
    <scope>NUCLEOTIDE SEQUENCE</scope>
</reference>
<dbReference type="Gene3D" id="1.20.1250.20">
    <property type="entry name" value="MFS general substrate transporter like domains"/>
    <property type="match status" value="1"/>
</dbReference>
<feature type="transmembrane region" description="Helical" evidence="1">
    <location>
        <begin position="32"/>
        <end position="54"/>
    </location>
</feature>
<dbReference type="PANTHER" id="PTHR23518">
    <property type="entry name" value="C-METHYLTRANSFERASE"/>
    <property type="match status" value="1"/>
</dbReference>
<dbReference type="Pfam" id="PF07690">
    <property type="entry name" value="MFS_1"/>
    <property type="match status" value="1"/>
</dbReference>
<sequence length="296" mass="32416">PRSHRPAPIRPNMGAPFTAVSTWPRRFVARPWLFAFVPINAATAGFGVVLPLLILGPLDGSWADVALAALGFNLSLIVASFAWGRFSDRYRQRRTFLLLNYGGYAALYLLLAHLPNLPLLIGVYAGIGLLAPAGTSASNLLILEKFDESERPRAFASFQEMSIVGSVVGLLLGYFWTLSSDTLLALLTVLAGLAALSALAVAVLVTEPQRNLTTLQVAKHPESLLSRTRGLIGFRVPVPFFPVRPHLGRGAVRRFLVWARREIRHELPLIFGAGFLFNFASNLFNISYTPYLYSVG</sequence>
<proteinExistence type="predicted"/>
<dbReference type="EMBL" id="AUZZ01007484">
    <property type="protein sequence ID" value="EQD42324.1"/>
    <property type="molecule type" value="Genomic_DNA"/>
</dbReference>
<dbReference type="PANTHER" id="PTHR23518:SF2">
    <property type="entry name" value="MAJOR FACILITATOR SUPERFAMILY TRANSPORTER"/>
    <property type="match status" value="1"/>
</dbReference>
<dbReference type="InterPro" id="IPR036259">
    <property type="entry name" value="MFS_trans_sf"/>
</dbReference>
<feature type="non-terminal residue" evidence="2">
    <location>
        <position position="296"/>
    </location>
</feature>
<feature type="transmembrane region" description="Helical" evidence="1">
    <location>
        <begin position="121"/>
        <end position="143"/>
    </location>
</feature>